<sequence>MNHPEYPAGYSTASQTAPRQRTAIACKYCRRRKVRHFLSRCCQPMLTESPR</sequence>
<dbReference type="GeneID" id="54420053"/>
<reference evidence="3" key="3">
    <citation type="submission" date="2025-04" db="UniProtKB">
        <authorList>
            <consortium name="RefSeq"/>
        </authorList>
    </citation>
    <scope>IDENTIFICATION</scope>
    <source>
        <strain evidence="3">CBS 781.70</strain>
    </source>
</reference>
<evidence type="ECO:0000313" key="2">
    <source>
        <dbReference type="Proteomes" id="UP000504638"/>
    </source>
</evidence>
<accession>A0A6G1G3V6</accession>
<evidence type="ECO:0000313" key="3">
    <source>
        <dbReference type="RefSeq" id="XP_033534329.1"/>
    </source>
</evidence>
<keyword evidence="2" id="KW-1185">Reference proteome</keyword>
<dbReference type="Proteomes" id="UP000504638">
    <property type="component" value="Unplaced"/>
</dbReference>
<gene>
    <name evidence="1 3" type="ORF">P152DRAFT_458514</name>
</gene>
<dbReference type="AlphaFoldDB" id="A0A6G1G3V6"/>
<evidence type="ECO:0000313" key="1">
    <source>
        <dbReference type="EMBL" id="KAF1812698.1"/>
    </source>
</evidence>
<protein>
    <submittedName>
        <fullName evidence="1 3">Uncharacterized protein</fullName>
    </submittedName>
</protein>
<organism evidence="1">
    <name type="scientific">Eremomyces bilateralis CBS 781.70</name>
    <dbReference type="NCBI Taxonomy" id="1392243"/>
    <lineage>
        <taxon>Eukaryota</taxon>
        <taxon>Fungi</taxon>
        <taxon>Dikarya</taxon>
        <taxon>Ascomycota</taxon>
        <taxon>Pezizomycotina</taxon>
        <taxon>Dothideomycetes</taxon>
        <taxon>Dothideomycetes incertae sedis</taxon>
        <taxon>Eremomycetales</taxon>
        <taxon>Eremomycetaceae</taxon>
        <taxon>Eremomyces</taxon>
    </lineage>
</organism>
<dbReference type="RefSeq" id="XP_033534329.1">
    <property type="nucleotide sequence ID" value="XM_033679483.1"/>
</dbReference>
<reference evidence="1 3" key="1">
    <citation type="submission" date="2020-01" db="EMBL/GenBank/DDBJ databases">
        <authorList>
            <consortium name="DOE Joint Genome Institute"/>
            <person name="Haridas S."/>
            <person name="Albert R."/>
            <person name="Binder M."/>
            <person name="Bloem J."/>
            <person name="Labutti K."/>
            <person name="Salamov A."/>
            <person name="Andreopoulos B."/>
            <person name="Baker S.E."/>
            <person name="Barry K."/>
            <person name="Bills G."/>
            <person name="Bluhm B.H."/>
            <person name="Cannon C."/>
            <person name="Castanera R."/>
            <person name="Culley D.E."/>
            <person name="Daum C."/>
            <person name="Ezra D."/>
            <person name="Gonzalez J.B."/>
            <person name="Henrissat B."/>
            <person name="Kuo A."/>
            <person name="Liang C."/>
            <person name="Lipzen A."/>
            <person name="Lutzoni F."/>
            <person name="Magnuson J."/>
            <person name="Mondo S."/>
            <person name="Nolan M."/>
            <person name="Ohm R."/>
            <person name="Pangilinan J."/>
            <person name="Park H.-J."/>
            <person name="Ramirez L."/>
            <person name="Alfaro M."/>
            <person name="Sun H."/>
            <person name="Tritt A."/>
            <person name="Yoshinaga Y."/>
            <person name="Zwiers L.-H."/>
            <person name="Turgeon B.G."/>
            <person name="Goodwin S.B."/>
            <person name="Spatafora J.W."/>
            <person name="Crous P.W."/>
            <person name="Grigoriev I.V."/>
        </authorList>
    </citation>
    <scope>NUCLEOTIDE SEQUENCE</scope>
    <source>
        <strain evidence="1 3">CBS 781.70</strain>
    </source>
</reference>
<proteinExistence type="predicted"/>
<name>A0A6G1G3V6_9PEZI</name>
<dbReference type="EMBL" id="ML975157">
    <property type="protein sequence ID" value="KAF1812698.1"/>
    <property type="molecule type" value="Genomic_DNA"/>
</dbReference>
<reference evidence="3" key="2">
    <citation type="submission" date="2020-04" db="EMBL/GenBank/DDBJ databases">
        <authorList>
            <consortium name="NCBI Genome Project"/>
        </authorList>
    </citation>
    <scope>NUCLEOTIDE SEQUENCE</scope>
    <source>
        <strain evidence="3">CBS 781.70</strain>
    </source>
</reference>